<evidence type="ECO:0000256" key="3">
    <source>
        <dbReference type="ARBA" id="ARBA00022898"/>
    </source>
</evidence>
<dbReference type="GO" id="GO:0019450">
    <property type="term" value="P:L-cysteine catabolic process to pyruvate"/>
    <property type="evidence" value="ECO:0007669"/>
    <property type="project" value="TreeGrafter"/>
</dbReference>
<dbReference type="Gene3D" id="3.40.640.10">
    <property type="entry name" value="Type I PLP-dependent aspartate aminotransferase-like (Major domain)"/>
    <property type="match status" value="1"/>
</dbReference>
<evidence type="ECO:0000256" key="2">
    <source>
        <dbReference type="ARBA" id="ARBA00009077"/>
    </source>
</evidence>
<keyword evidence="4" id="KW-0456">Lyase</keyword>
<dbReference type="InterPro" id="IPR006233">
    <property type="entry name" value="Cys_b_lyase_bac"/>
</dbReference>
<dbReference type="Pfam" id="PF01053">
    <property type="entry name" value="Cys_Met_Meta_PP"/>
    <property type="match status" value="2"/>
</dbReference>
<dbReference type="InterPro" id="IPR000277">
    <property type="entry name" value="Cys/Met-Metab_PyrdxlP-dep_enz"/>
</dbReference>
<dbReference type="Gene3D" id="3.90.1150.10">
    <property type="entry name" value="Aspartate Aminotransferase, domain 1"/>
    <property type="match status" value="1"/>
</dbReference>
<gene>
    <name evidence="7" type="ORF">GPM918_LOCUS14707</name>
    <name evidence="8" type="ORF">SRO942_LOCUS14707</name>
</gene>
<evidence type="ECO:0008006" key="10">
    <source>
        <dbReference type="Google" id="ProtNLM"/>
    </source>
</evidence>
<dbReference type="Proteomes" id="UP000681722">
    <property type="component" value="Unassembled WGS sequence"/>
</dbReference>
<evidence type="ECO:0000256" key="5">
    <source>
        <dbReference type="ARBA" id="ARBA00047517"/>
    </source>
</evidence>
<dbReference type="UniPathway" id="UPA00136">
    <property type="reaction ID" value="UER00202"/>
</dbReference>
<dbReference type="SUPFAM" id="SSF53383">
    <property type="entry name" value="PLP-dependent transferases"/>
    <property type="match status" value="1"/>
</dbReference>
<dbReference type="InterPro" id="IPR015421">
    <property type="entry name" value="PyrdxlP-dep_Trfase_major"/>
</dbReference>
<dbReference type="AlphaFoldDB" id="A0A814I720"/>
<comment type="caution">
    <text evidence="7">The sequence shown here is derived from an EMBL/GenBank/DDBJ whole genome shotgun (WGS) entry which is preliminary data.</text>
</comment>
<dbReference type="GO" id="GO:0019344">
    <property type="term" value="P:cysteine biosynthetic process"/>
    <property type="evidence" value="ECO:0007669"/>
    <property type="project" value="UniProtKB-UniPathway"/>
</dbReference>
<dbReference type="EMBL" id="CAJNOQ010003584">
    <property type="protein sequence ID" value="CAF1019616.1"/>
    <property type="molecule type" value="Genomic_DNA"/>
</dbReference>
<evidence type="ECO:0000256" key="1">
    <source>
        <dbReference type="ARBA" id="ARBA00001933"/>
    </source>
</evidence>
<reference evidence="7" key="1">
    <citation type="submission" date="2021-02" db="EMBL/GenBank/DDBJ databases">
        <authorList>
            <person name="Nowell W R."/>
        </authorList>
    </citation>
    <scope>NUCLEOTIDE SEQUENCE</scope>
</reference>
<dbReference type="EMBL" id="CAJOBC010003584">
    <property type="protein sequence ID" value="CAF3791071.1"/>
    <property type="molecule type" value="Genomic_DNA"/>
</dbReference>
<comment type="cofactor">
    <cofactor evidence="1 6">
        <name>pyridoxal 5'-phosphate</name>
        <dbReference type="ChEBI" id="CHEBI:597326"/>
    </cofactor>
</comment>
<sequence>MSETTPVPVLVADSSCNQKAAAGFNTRLSHEGRAGARTYGFVNPPVSRGSTVLHATIDDRINKYTQKLEQVLIYGRLGAETHYALENMITDIEGGTRTQIVSTGLSAVTTTLLAYLKQGDHLFMSDSVSDDDWKRIRQTSFLYGQYASPDDSWLALRGLRTLAVRLRAQAQAALQVAQWLAKREEILQVLYPPLPGAPGHEIWKRDFTGASSLFGIVFKSHYTVEATHAFVDNLKIFGIGLSWGGFESLVLVSTPVTRSITGNKFGGCIVRIHIGLEDIVDLIADLEHGFAVLKEFTTRTQQEPAS</sequence>
<keyword evidence="9" id="KW-1185">Reference proteome</keyword>
<keyword evidence="3 6" id="KW-0663">Pyridoxal phosphate</keyword>
<dbReference type="GO" id="GO:0019346">
    <property type="term" value="P:transsulfuration"/>
    <property type="evidence" value="ECO:0007669"/>
    <property type="project" value="InterPro"/>
</dbReference>
<comment type="similarity">
    <text evidence="2 6">Belongs to the trans-sulfuration enzymes family.</text>
</comment>
<proteinExistence type="inferred from homology"/>
<dbReference type="GO" id="GO:0047804">
    <property type="term" value="F:cysteine-S-conjugate beta-lyase activity"/>
    <property type="evidence" value="ECO:0007669"/>
    <property type="project" value="InterPro"/>
</dbReference>
<dbReference type="GO" id="GO:0030170">
    <property type="term" value="F:pyridoxal phosphate binding"/>
    <property type="evidence" value="ECO:0007669"/>
    <property type="project" value="InterPro"/>
</dbReference>
<evidence type="ECO:0000313" key="7">
    <source>
        <dbReference type="EMBL" id="CAF1019616.1"/>
    </source>
</evidence>
<evidence type="ECO:0000313" key="8">
    <source>
        <dbReference type="EMBL" id="CAF3791071.1"/>
    </source>
</evidence>
<dbReference type="PANTHER" id="PTHR43500">
    <property type="entry name" value="CYSTATHIONINE BETA-LYASE-RELATED"/>
    <property type="match status" value="1"/>
</dbReference>
<comment type="catalytic activity">
    <reaction evidence="5">
        <text>L,L-cystathionine + H2O = L-homocysteine + pyruvate + NH4(+)</text>
        <dbReference type="Rhea" id="RHEA:13965"/>
        <dbReference type="ChEBI" id="CHEBI:15361"/>
        <dbReference type="ChEBI" id="CHEBI:15377"/>
        <dbReference type="ChEBI" id="CHEBI:28938"/>
        <dbReference type="ChEBI" id="CHEBI:58161"/>
        <dbReference type="ChEBI" id="CHEBI:58199"/>
    </reaction>
</comment>
<dbReference type="PANTHER" id="PTHR43500:SF1">
    <property type="entry name" value="CYSTATHIONINE BETA-LYASE-RELATED"/>
    <property type="match status" value="1"/>
</dbReference>
<accession>A0A814I720</accession>
<dbReference type="InterPro" id="IPR015424">
    <property type="entry name" value="PyrdxlP-dep_Trfase"/>
</dbReference>
<dbReference type="Proteomes" id="UP000663829">
    <property type="component" value="Unassembled WGS sequence"/>
</dbReference>
<protein>
    <recommendedName>
        <fullName evidence="10">Cystathionine beta-lyase</fullName>
    </recommendedName>
</protein>
<evidence type="ECO:0000313" key="9">
    <source>
        <dbReference type="Proteomes" id="UP000663829"/>
    </source>
</evidence>
<organism evidence="7 9">
    <name type="scientific">Didymodactylos carnosus</name>
    <dbReference type="NCBI Taxonomy" id="1234261"/>
    <lineage>
        <taxon>Eukaryota</taxon>
        <taxon>Metazoa</taxon>
        <taxon>Spiralia</taxon>
        <taxon>Gnathifera</taxon>
        <taxon>Rotifera</taxon>
        <taxon>Eurotatoria</taxon>
        <taxon>Bdelloidea</taxon>
        <taxon>Philodinida</taxon>
        <taxon>Philodinidae</taxon>
        <taxon>Didymodactylos</taxon>
    </lineage>
</organism>
<name>A0A814I720_9BILA</name>
<evidence type="ECO:0000256" key="6">
    <source>
        <dbReference type="RuleBase" id="RU362118"/>
    </source>
</evidence>
<evidence type="ECO:0000256" key="4">
    <source>
        <dbReference type="ARBA" id="ARBA00023239"/>
    </source>
</evidence>
<dbReference type="InterPro" id="IPR015422">
    <property type="entry name" value="PyrdxlP-dep_Trfase_small"/>
</dbReference>
<dbReference type="OrthoDB" id="1679at2759"/>